<dbReference type="InterPro" id="IPR050109">
    <property type="entry name" value="HTH-type_TetR-like_transc_reg"/>
</dbReference>
<dbReference type="GO" id="GO:0000976">
    <property type="term" value="F:transcription cis-regulatory region binding"/>
    <property type="evidence" value="ECO:0007669"/>
    <property type="project" value="TreeGrafter"/>
</dbReference>
<evidence type="ECO:0000313" key="4">
    <source>
        <dbReference type="EMBL" id="XBV21959.1"/>
    </source>
</evidence>
<dbReference type="PROSITE" id="PS50977">
    <property type="entry name" value="HTH_TETR_2"/>
    <property type="match status" value="1"/>
</dbReference>
<organism evidence="4">
    <name type="scientific">Kribbella sp. HUAS MG21</name>
    <dbReference type="NCBI Taxonomy" id="3160966"/>
    <lineage>
        <taxon>Bacteria</taxon>
        <taxon>Bacillati</taxon>
        <taxon>Actinomycetota</taxon>
        <taxon>Actinomycetes</taxon>
        <taxon>Propionibacteriales</taxon>
        <taxon>Kribbellaceae</taxon>
        <taxon>Kribbella</taxon>
    </lineage>
</organism>
<evidence type="ECO:0000256" key="2">
    <source>
        <dbReference type="PROSITE-ProRule" id="PRU00335"/>
    </source>
</evidence>
<dbReference type="SUPFAM" id="SSF46689">
    <property type="entry name" value="Homeodomain-like"/>
    <property type="match status" value="1"/>
</dbReference>
<proteinExistence type="predicted"/>
<keyword evidence="1 2" id="KW-0238">DNA-binding</keyword>
<dbReference type="Gene3D" id="1.10.357.10">
    <property type="entry name" value="Tetracycline Repressor, domain 2"/>
    <property type="match status" value="1"/>
</dbReference>
<gene>
    <name evidence="4" type="ORF">ABN611_25765</name>
</gene>
<dbReference type="InterPro" id="IPR041583">
    <property type="entry name" value="TetR_C_31"/>
</dbReference>
<dbReference type="InterPro" id="IPR001647">
    <property type="entry name" value="HTH_TetR"/>
</dbReference>
<dbReference type="InterPro" id="IPR009057">
    <property type="entry name" value="Homeodomain-like_sf"/>
</dbReference>
<dbReference type="PRINTS" id="PR00455">
    <property type="entry name" value="HTHTETR"/>
</dbReference>
<protein>
    <submittedName>
        <fullName evidence="4">TetR family transcriptional regulator</fullName>
    </submittedName>
</protein>
<evidence type="ECO:0000256" key="1">
    <source>
        <dbReference type="ARBA" id="ARBA00023125"/>
    </source>
</evidence>
<evidence type="ECO:0000259" key="3">
    <source>
        <dbReference type="PROSITE" id="PS50977"/>
    </source>
</evidence>
<dbReference type="Pfam" id="PF17940">
    <property type="entry name" value="TetR_C_31"/>
    <property type="match status" value="1"/>
</dbReference>
<feature type="DNA-binding region" description="H-T-H motif" evidence="2">
    <location>
        <begin position="34"/>
        <end position="53"/>
    </location>
</feature>
<dbReference type="Pfam" id="PF00440">
    <property type="entry name" value="TetR_N"/>
    <property type="match status" value="1"/>
</dbReference>
<sequence>MATDGRLARGQARRQEILRGAIKLIAEQGVSAVTHRAVAEAAGVPAASTTYHFETLDALLVAAFHEASSQMRRELAELTDRAVREGADVVEVCGDYAVTMITDRRDGTLACIELALAAVRRPALVPVSAELFERLTDLIALYVDERRDAATLGAAIQGLLLMAFLERDDGVRLRAAVVDLLHHYGVHNR</sequence>
<reference evidence="4" key="1">
    <citation type="submission" date="2024-06" db="EMBL/GenBank/DDBJ databases">
        <title>Kribbella sp. strain HUAS MG21 genome sequences.</title>
        <authorList>
            <person name="Mo P."/>
        </authorList>
    </citation>
    <scope>NUCLEOTIDE SEQUENCE</scope>
    <source>
        <strain evidence="4">HUAS MG21</strain>
    </source>
</reference>
<dbReference type="EMBL" id="CP158165">
    <property type="protein sequence ID" value="XBV21959.1"/>
    <property type="molecule type" value="Genomic_DNA"/>
</dbReference>
<name>A0AAU7T524_9ACTN</name>
<dbReference type="AlphaFoldDB" id="A0AAU7T524"/>
<accession>A0AAU7T524</accession>
<dbReference type="RefSeq" id="WP_350274809.1">
    <property type="nucleotide sequence ID" value="NZ_CP158165.1"/>
</dbReference>
<dbReference type="GO" id="GO:0003700">
    <property type="term" value="F:DNA-binding transcription factor activity"/>
    <property type="evidence" value="ECO:0007669"/>
    <property type="project" value="TreeGrafter"/>
</dbReference>
<dbReference type="PANTHER" id="PTHR30055:SF231">
    <property type="entry name" value="TRANSCRIPTIONAL REGULATORY PROTEIN (PROBABLY DEOR-FAMILY)-RELATED"/>
    <property type="match status" value="1"/>
</dbReference>
<feature type="domain" description="HTH tetR-type" evidence="3">
    <location>
        <begin position="11"/>
        <end position="71"/>
    </location>
</feature>
<dbReference type="PANTHER" id="PTHR30055">
    <property type="entry name" value="HTH-TYPE TRANSCRIPTIONAL REGULATOR RUTR"/>
    <property type="match status" value="1"/>
</dbReference>